<feature type="repeat" description="WD" evidence="3">
    <location>
        <begin position="619"/>
        <end position="644"/>
    </location>
</feature>
<evidence type="ECO:0000259" key="5">
    <source>
        <dbReference type="Pfam" id="PF24883"/>
    </source>
</evidence>
<dbReference type="AlphaFoldDB" id="A0A0D0BMJ2"/>
<sequence length="770" mass="86753">IDHDKLCLEGTRIEIIHKISQWICDTETNVPKIFFLHGPAGTGKSAIAHTIGKQCEDQGFLGAFFRFDRTFSTERTPGKALKSMAYNMAMNLTEFRNYLSELLNKDPFVAGSTSFQEQWEKLILKPAQLVYNTKPAVIIVDALDECGPQEGNGPRSQFISVIMEGTQKLPSNFRVLVTSRLENDILEVLTKYANQLHIQDMSRLEHVKEDIDKYVVHKMQRAIDSGNFTLDQCKVLAERAEEHFQWAFTVCKALYQEVKPGINVKQRFEKFMRLSADSSNSYTLLDQLYTSILEEVLDTTDDDAMKEYRNVTGQILAASEPVSKSILQSLQISYEHYLEEADNEKGVDAVISWLGSLFTGVNELNVPIQPVHTSVRDFLLDETRSKQFVVPIVEGNRVMGVGCIKLMTEQLHFNMCNLPSSHLRNSEVENLEELIQIGISPEMSYACCYWDIHFAHILCNNDMLNLMERFIIGYAFFWMEVLSLLKKIGIISRSMDWIIEWIKEIVTMQELCRDIKQCVKIFGKMMIESTPHLYVSAIPFLPVKSILSKVIQQQAPKVAKICKGEVKHWPAIQTILVGHERGINSVAFSQNGRRIVSGSDDGTVRIWDAEIGNALGKPLKGHNHWVQSVAFSPDGRRIVSGSQDCTPLKGHNSWVQSVAFSPDGRRIVSGSHDCTVRIWDAETGNPPGKPIKGCNQRVQSVAFSTDERRIVSGSQDYTVRIWDAETGNSLGKALEGPNDWAHSAAFSPDRRQIVSGSDHSTVPTQDAETE</sequence>
<dbReference type="PROSITE" id="PS50294">
    <property type="entry name" value="WD_REPEATS_REGION"/>
    <property type="match status" value="4"/>
</dbReference>
<feature type="region of interest" description="Disordered" evidence="4">
    <location>
        <begin position="748"/>
        <end position="770"/>
    </location>
</feature>
<feature type="domain" description="Nephrocystin 3-like N-terminal" evidence="5">
    <location>
        <begin position="19"/>
        <end position="180"/>
    </location>
</feature>
<name>A0A0D0BMJ2_9AGAR</name>
<evidence type="ECO:0000256" key="1">
    <source>
        <dbReference type="ARBA" id="ARBA00022574"/>
    </source>
</evidence>
<feature type="repeat" description="WD" evidence="3">
    <location>
        <begin position="576"/>
        <end position="617"/>
    </location>
</feature>
<gene>
    <name evidence="6" type="ORF">GYMLUDRAFT_134386</name>
</gene>
<evidence type="ECO:0000256" key="2">
    <source>
        <dbReference type="ARBA" id="ARBA00022737"/>
    </source>
</evidence>
<dbReference type="PROSITE" id="PS00678">
    <property type="entry name" value="WD_REPEATS_1"/>
    <property type="match status" value="2"/>
</dbReference>
<dbReference type="InterPro" id="IPR019775">
    <property type="entry name" value="WD40_repeat_CS"/>
</dbReference>
<dbReference type="InterPro" id="IPR001680">
    <property type="entry name" value="WD40_rpt"/>
</dbReference>
<evidence type="ECO:0000313" key="7">
    <source>
        <dbReference type="Proteomes" id="UP000053593"/>
    </source>
</evidence>
<evidence type="ECO:0000256" key="3">
    <source>
        <dbReference type="PROSITE-ProRule" id="PRU00221"/>
    </source>
</evidence>
<dbReference type="InterPro" id="IPR020472">
    <property type="entry name" value="WD40_PAC1"/>
</dbReference>
<organism evidence="6 7">
    <name type="scientific">Collybiopsis luxurians FD-317 M1</name>
    <dbReference type="NCBI Taxonomy" id="944289"/>
    <lineage>
        <taxon>Eukaryota</taxon>
        <taxon>Fungi</taxon>
        <taxon>Dikarya</taxon>
        <taxon>Basidiomycota</taxon>
        <taxon>Agaricomycotina</taxon>
        <taxon>Agaricomycetes</taxon>
        <taxon>Agaricomycetidae</taxon>
        <taxon>Agaricales</taxon>
        <taxon>Marasmiineae</taxon>
        <taxon>Omphalotaceae</taxon>
        <taxon>Collybiopsis</taxon>
        <taxon>Collybiopsis luxurians</taxon>
    </lineage>
</organism>
<keyword evidence="1 3" id="KW-0853">WD repeat</keyword>
<dbReference type="SUPFAM" id="SSF50978">
    <property type="entry name" value="WD40 repeat-like"/>
    <property type="match status" value="1"/>
</dbReference>
<accession>A0A0D0BMJ2</accession>
<feature type="repeat" description="WD" evidence="3">
    <location>
        <begin position="648"/>
        <end position="689"/>
    </location>
</feature>
<dbReference type="Gene3D" id="2.130.10.10">
    <property type="entry name" value="YVTN repeat-like/Quinoprotein amine dehydrogenase"/>
    <property type="match status" value="3"/>
</dbReference>
<dbReference type="HOGENOM" id="CLU_000288_6_0_1"/>
<dbReference type="PANTHER" id="PTHR22847:SF637">
    <property type="entry name" value="WD REPEAT DOMAIN 5B"/>
    <property type="match status" value="1"/>
</dbReference>
<dbReference type="InterPro" id="IPR027417">
    <property type="entry name" value="P-loop_NTPase"/>
</dbReference>
<dbReference type="SUPFAM" id="SSF52540">
    <property type="entry name" value="P-loop containing nucleoside triphosphate hydrolases"/>
    <property type="match status" value="1"/>
</dbReference>
<dbReference type="Proteomes" id="UP000053593">
    <property type="component" value="Unassembled WGS sequence"/>
</dbReference>
<feature type="non-terminal residue" evidence="6">
    <location>
        <position position="1"/>
    </location>
</feature>
<dbReference type="CDD" id="cd00200">
    <property type="entry name" value="WD40"/>
    <property type="match status" value="1"/>
</dbReference>
<dbReference type="PRINTS" id="PR00320">
    <property type="entry name" value="GPROTEINBRPT"/>
</dbReference>
<dbReference type="InterPro" id="IPR036322">
    <property type="entry name" value="WD40_repeat_dom_sf"/>
</dbReference>
<feature type="compositionally biased region" description="Polar residues" evidence="4">
    <location>
        <begin position="754"/>
        <end position="770"/>
    </location>
</feature>
<dbReference type="SMART" id="SM00320">
    <property type="entry name" value="WD40"/>
    <property type="match status" value="5"/>
</dbReference>
<keyword evidence="7" id="KW-1185">Reference proteome</keyword>
<dbReference type="Pfam" id="PF24883">
    <property type="entry name" value="NPHP3_N"/>
    <property type="match status" value="1"/>
</dbReference>
<dbReference type="CDD" id="cd00009">
    <property type="entry name" value="AAA"/>
    <property type="match status" value="1"/>
</dbReference>
<dbReference type="OrthoDB" id="163438at2759"/>
<dbReference type="EMBL" id="KN834889">
    <property type="protein sequence ID" value="KIK50689.1"/>
    <property type="molecule type" value="Genomic_DNA"/>
</dbReference>
<dbReference type="Pfam" id="PF00400">
    <property type="entry name" value="WD40"/>
    <property type="match status" value="5"/>
</dbReference>
<feature type="non-terminal residue" evidence="6">
    <location>
        <position position="770"/>
    </location>
</feature>
<dbReference type="GO" id="GO:0005634">
    <property type="term" value="C:nucleus"/>
    <property type="evidence" value="ECO:0007669"/>
    <property type="project" value="TreeGrafter"/>
</dbReference>
<dbReference type="InterPro" id="IPR056884">
    <property type="entry name" value="NPHP3-like_N"/>
</dbReference>
<dbReference type="PANTHER" id="PTHR22847">
    <property type="entry name" value="WD40 REPEAT PROTEIN"/>
    <property type="match status" value="1"/>
</dbReference>
<reference evidence="6 7" key="1">
    <citation type="submission" date="2014-04" db="EMBL/GenBank/DDBJ databases">
        <title>Evolutionary Origins and Diversification of the Mycorrhizal Mutualists.</title>
        <authorList>
            <consortium name="DOE Joint Genome Institute"/>
            <consortium name="Mycorrhizal Genomics Consortium"/>
            <person name="Kohler A."/>
            <person name="Kuo A."/>
            <person name="Nagy L.G."/>
            <person name="Floudas D."/>
            <person name="Copeland A."/>
            <person name="Barry K.W."/>
            <person name="Cichocki N."/>
            <person name="Veneault-Fourrey C."/>
            <person name="LaButti K."/>
            <person name="Lindquist E.A."/>
            <person name="Lipzen A."/>
            <person name="Lundell T."/>
            <person name="Morin E."/>
            <person name="Murat C."/>
            <person name="Riley R."/>
            <person name="Ohm R."/>
            <person name="Sun H."/>
            <person name="Tunlid A."/>
            <person name="Henrissat B."/>
            <person name="Grigoriev I.V."/>
            <person name="Hibbett D.S."/>
            <person name="Martin F."/>
        </authorList>
    </citation>
    <scope>NUCLEOTIDE SEQUENCE [LARGE SCALE GENOMIC DNA]</scope>
    <source>
        <strain evidence="6 7">FD-317 M1</strain>
    </source>
</reference>
<feature type="repeat" description="WD" evidence="3">
    <location>
        <begin position="691"/>
        <end position="732"/>
    </location>
</feature>
<dbReference type="Gene3D" id="3.40.50.300">
    <property type="entry name" value="P-loop containing nucleotide triphosphate hydrolases"/>
    <property type="match status" value="1"/>
</dbReference>
<dbReference type="InterPro" id="IPR015943">
    <property type="entry name" value="WD40/YVTN_repeat-like_dom_sf"/>
</dbReference>
<evidence type="ECO:0000313" key="6">
    <source>
        <dbReference type="EMBL" id="KIK50689.1"/>
    </source>
</evidence>
<keyword evidence="2" id="KW-0677">Repeat</keyword>
<evidence type="ECO:0000256" key="4">
    <source>
        <dbReference type="SAM" id="MobiDB-lite"/>
    </source>
</evidence>
<dbReference type="PROSITE" id="PS50082">
    <property type="entry name" value="WD_REPEATS_2"/>
    <property type="match status" value="4"/>
</dbReference>
<proteinExistence type="predicted"/>
<dbReference type="GO" id="GO:1990234">
    <property type="term" value="C:transferase complex"/>
    <property type="evidence" value="ECO:0007669"/>
    <property type="project" value="UniProtKB-ARBA"/>
</dbReference>
<protein>
    <submittedName>
        <fullName evidence="6">Unplaced genomic scaffold GYMLUscaffold_141, whole genome shotgun sequence</fullName>
    </submittedName>
</protein>